<dbReference type="PROSITE" id="PS52004">
    <property type="entry name" value="KS3_2"/>
    <property type="match status" value="1"/>
</dbReference>
<dbReference type="EMBL" id="JBBYAF010000001">
    <property type="protein sequence ID" value="MEL3970719.1"/>
    <property type="molecule type" value="Genomic_DNA"/>
</dbReference>
<dbReference type="InterPro" id="IPR050091">
    <property type="entry name" value="PKS_NRPS_Biosynth_Enz"/>
</dbReference>
<evidence type="ECO:0000256" key="3">
    <source>
        <dbReference type="ARBA" id="ARBA00022679"/>
    </source>
</evidence>
<evidence type="ECO:0000259" key="4">
    <source>
        <dbReference type="PROSITE" id="PS50075"/>
    </source>
</evidence>
<dbReference type="InterPro" id="IPR016039">
    <property type="entry name" value="Thiolase-like"/>
</dbReference>
<keyword evidence="1" id="KW-0596">Phosphopantetheine</keyword>
<keyword evidence="7" id="KW-1185">Reference proteome</keyword>
<proteinExistence type="predicted"/>
<dbReference type="PROSITE" id="PS00012">
    <property type="entry name" value="PHOSPHOPANTETHEINE"/>
    <property type="match status" value="1"/>
</dbReference>
<dbReference type="InterPro" id="IPR009081">
    <property type="entry name" value="PP-bd_ACP"/>
</dbReference>
<dbReference type="InterPro" id="IPR020841">
    <property type="entry name" value="PKS_Beta-ketoAc_synthase_dom"/>
</dbReference>
<dbReference type="PROSITE" id="PS50075">
    <property type="entry name" value="CARRIER"/>
    <property type="match status" value="1"/>
</dbReference>
<name>A0ABU9K3Q4_9BACI</name>
<gene>
    <name evidence="6" type="ORF">AAEO50_00355</name>
</gene>
<dbReference type="Pfam" id="PF00109">
    <property type="entry name" value="ketoacyl-synt"/>
    <property type="match status" value="1"/>
</dbReference>
<dbReference type="SUPFAM" id="SSF53901">
    <property type="entry name" value="Thiolase-like"/>
    <property type="match status" value="1"/>
</dbReference>
<evidence type="ECO:0000256" key="1">
    <source>
        <dbReference type="ARBA" id="ARBA00022450"/>
    </source>
</evidence>
<evidence type="ECO:0000313" key="7">
    <source>
        <dbReference type="Proteomes" id="UP001389717"/>
    </source>
</evidence>
<dbReference type="Gene3D" id="1.10.1240.100">
    <property type="match status" value="1"/>
</dbReference>
<dbReference type="InterPro" id="IPR029058">
    <property type="entry name" value="AB_hydrolase_fold"/>
</dbReference>
<dbReference type="Gene3D" id="3.40.47.10">
    <property type="match status" value="1"/>
</dbReference>
<feature type="domain" description="Ketosynthase family 3 (KS3)" evidence="5">
    <location>
        <begin position="7"/>
        <end position="428"/>
    </location>
</feature>
<dbReference type="Gene3D" id="3.30.70.3290">
    <property type="match status" value="1"/>
</dbReference>
<keyword evidence="2" id="KW-0597">Phosphoprotein</keyword>
<dbReference type="Pfam" id="PF00975">
    <property type="entry name" value="Thioesterase"/>
    <property type="match status" value="1"/>
</dbReference>
<dbReference type="SUPFAM" id="SSF53474">
    <property type="entry name" value="alpha/beta-Hydrolases"/>
    <property type="match status" value="1"/>
</dbReference>
<feature type="domain" description="Carrier" evidence="4">
    <location>
        <begin position="758"/>
        <end position="833"/>
    </location>
</feature>
<dbReference type="InterPro" id="IPR014031">
    <property type="entry name" value="Ketoacyl_synth_C"/>
</dbReference>
<dbReference type="CDD" id="cd00833">
    <property type="entry name" value="PKS"/>
    <property type="match status" value="1"/>
</dbReference>
<evidence type="ECO:0000313" key="6">
    <source>
        <dbReference type="EMBL" id="MEL3970719.1"/>
    </source>
</evidence>
<dbReference type="PROSITE" id="PS00606">
    <property type="entry name" value="KS3_1"/>
    <property type="match status" value="1"/>
</dbReference>
<dbReference type="InterPro" id="IPR006162">
    <property type="entry name" value="Ppantetheine_attach_site"/>
</dbReference>
<organism evidence="6 7">
    <name type="scientific">Rossellomorea oryzaecorticis</name>
    <dbReference type="NCBI Taxonomy" id="1396505"/>
    <lineage>
        <taxon>Bacteria</taxon>
        <taxon>Bacillati</taxon>
        <taxon>Bacillota</taxon>
        <taxon>Bacilli</taxon>
        <taxon>Bacillales</taxon>
        <taxon>Bacillaceae</taxon>
        <taxon>Rossellomorea</taxon>
    </lineage>
</organism>
<dbReference type="SUPFAM" id="SSF47336">
    <property type="entry name" value="ACP-like"/>
    <property type="match status" value="1"/>
</dbReference>
<reference evidence="6 7" key="1">
    <citation type="submission" date="2024-04" db="EMBL/GenBank/DDBJ databases">
        <title>Bacillus oryzaecorticis sp. nov., a moderately halophilic bacterium isolated from rice husks.</title>
        <authorList>
            <person name="Zhu H.-S."/>
        </authorList>
    </citation>
    <scope>NUCLEOTIDE SEQUENCE [LARGE SCALE GENOMIC DNA]</scope>
    <source>
        <strain evidence="6 7">ZC255</strain>
    </source>
</reference>
<protein>
    <submittedName>
        <fullName evidence="6">Beta-ketoacyl synthase N-terminal-like domain-containing protein</fullName>
    </submittedName>
</protein>
<comment type="caution">
    <text evidence="6">The sequence shown here is derived from an EMBL/GenBank/DDBJ whole genome shotgun (WGS) entry which is preliminary data.</text>
</comment>
<dbReference type="SMART" id="SM00825">
    <property type="entry name" value="PKS_KS"/>
    <property type="match status" value="1"/>
</dbReference>
<evidence type="ECO:0000259" key="5">
    <source>
        <dbReference type="PROSITE" id="PS52004"/>
    </source>
</evidence>
<evidence type="ECO:0000256" key="2">
    <source>
        <dbReference type="ARBA" id="ARBA00022553"/>
    </source>
</evidence>
<accession>A0ABU9K3Q4</accession>
<dbReference type="PANTHER" id="PTHR43775:SF37">
    <property type="entry name" value="SI:DKEY-61P9.11"/>
    <property type="match status" value="1"/>
</dbReference>
<keyword evidence="3" id="KW-0808">Transferase</keyword>
<dbReference type="Pfam" id="PF22621">
    <property type="entry name" value="CurL-like_PKS_C"/>
    <property type="match status" value="1"/>
</dbReference>
<dbReference type="Pfam" id="PF02801">
    <property type="entry name" value="Ketoacyl-synt_C"/>
    <property type="match status" value="1"/>
</dbReference>
<dbReference type="InterPro" id="IPR001031">
    <property type="entry name" value="Thioesterase"/>
</dbReference>
<dbReference type="Gene3D" id="1.10.1200.10">
    <property type="entry name" value="ACP-like"/>
    <property type="match status" value="1"/>
</dbReference>
<sequence length="1120" mass="125329">MNSSIESTDIAIIGMAGRFPGANTPREFWEHLKNATDFTQTFQDHQLLANGITEEQINNPEYKKVGIPLEEIEMFDADFFGYTPYEAKVSDPQHRIFLESVWEAIENSGYAPSKYTGRIGLFGSTSMSSYLINNILPNEEVNADGVNYPVLIGNDKDFLSTRISYKLNLKGPSITVQTACSSSLVAIHYAVQSILNGESDIALAGGVSVSVPQKTGYLYKEGGILSRDGRCRPFDEKASGTVKGNGCGVVVLKSLSEAIRDNDTIYSVIKSTAINNDGADKIGFTAPSVQGQESVIEEALFQAGISPSDVGYIETHGTGTSLGDPIEVQALNRMYGGSVQKQCALGSVKANIGHTDAAAGIIGLMKASMSLQHQTVVPTPNFENENKNLFLDKTPFYIADRLEQKNLNYAAVSSFGIGGTNAHVILQHWSQENSKSTADQSYVFPLSAKNNQSLIEMKNRLRNELERNPHLFLGDVAYTLANGRTEFSTRFAAVAGSKEELIEQLTSEITANDEKTINVSFEQGYNSELWEEALTPQSLFQDEISQILKECSEIDPEVTQISLLTETKYKKLNHFIYNLVMANKLINLGVSPELVISHNKIEDLVSFVLGDVITLEQALYSLLTKQPIISKNDAANSLYSLLCSDGKYYEKIGKDQILESTTLPDTEDVQASIGVSKSYSLLCFSGMTLSGIQHDSIKKPYNRFLQIVGSLWKCGLELAWECMGSHKRVPLPTYPFQKQRYWIDRKTVIQTNQPARLEDNNDIIRTVLDTWKKYLEVDSVLIDDNYYDLGGDSLAAVEIVSELRDLLKVKISIDQFTEMETPEELISFIEEQKNVKVKHPIIKKIREITECDENLFLIHPAGGNNLCYSQLNRCIKNFNKNIYVISYPNGVFNNESLEEISSYYLEAIEDVQPEGPYQLGGYSFGGNVAFEMALQLQKNRKQVETLILFDSHTPEAYFGNSITHKYFVNAFPLVLDMYLHGKKVNVQQLEAYRDQTLDEVIESIIEREDRKLTHSELSDFFKVWKHNHNALKGYFPRRAFNGDILFIEALETESDEVLELLKIKRVNKQVWKNHISGDLKIYKAPGDHYSMFGDPANVKKLAELVEETAESLVIETGVLS</sequence>
<dbReference type="InterPro" id="IPR018201">
    <property type="entry name" value="Ketoacyl_synth_AS"/>
</dbReference>
<dbReference type="InterPro" id="IPR036736">
    <property type="entry name" value="ACP-like_sf"/>
</dbReference>
<dbReference type="Pfam" id="PF00550">
    <property type="entry name" value="PP-binding"/>
    <property type="match status" value="1"/>
</dbReference>
<dbReference type="Gene3D" id="3.40.50.1820">
    <property type="entry name" value="alpha/beta hydrolase"/>
    <property type="match status" value="1"/>
</dbReference>
<dbReference type="Proteomes" id="UP001389717">
    <property type="component" value="Unassembled WGS sequence"/>
</dbReference>
<dbReference type="PANTHER" id="PTHR43775">
    <property type="entry name" value="FATTY ACID SYNTHASE"/>
    <property type="match status" value="1"/>
</dbReference>
<dbReference type="InterPro" id="IPR014030">
    <property type="entry name" value="Ketoacyl_synth_N"/>
</dbReference>
<dbReference type="RefSeq" id="WP_341979221.1">
    <property type="nucleotide sequence ID" value="NZ_JBBYAF010000001.1"/>
</dbReference>